<proteinExistence type="predicted"/>
<dbReference type="AlphaFoldDB" id="A0A1G9MW27"/>
<gene>
    <name evidence="2" type="ORF">SAMN04488242_2790</name>
</gene>
<evidence type="ECO:0000313" key="3">
    <source>
        <dbReference type="Proteomes" id="UP000199475"/>
    </source>
</evidence>
<dbReference type="STRING" id="686624.SAMN04488242_2790"/>
<sequence>MITELLRKVIRSRRVQSMALASGALEELAKPYIVGLDAEDARDEARVMRTRGLEVSFAHLPTSDSEAESPRELERLLDLLGEEARGAELSVKPSQLGLRESEDGALRTLRRLAGRAHEMGAHITLEMQGYAEYSETLRLWRDARADHPDLGITLPVDIRRAERDCRSIVDESPRLRLCIGSYPVPDSQAITDEHDKSLALVRCMRIAMEGGAYTMVASHDPTIIAIAQDLHRRTGTDFEFQMLYGVRPLEQRRLTDIGYRSRVLLPYGPGWFEYLMTRVAARPQTAVSYLRAVLDKR</sequence>
<reference evidence="2 3" key="1">
    <citation type="submission" date="2016-10" db="EMBL/GenBank/DDBJ databases">
        <authorList>
            <person name="de Groot N.N."/>
        </authorList>
    </citation>
    <scope>NUCLEOTIDE SEQUENCE [LARGE SCALE GENOMIC DNA]</scope>
    <source>
        <strain evidence="2 3">CGMCC 1.9159</strain>
    </source>
</reference>
<dbReference type="EMBL" id="FNGP01000006">
    <property type="protein sequence ID" value="SDL78470.1"/>
    <property type="molecule type" value="Genomic_DNA"/>
</dbReference>
<evidence type="ECO:0000256" key="1">
    <source>
        <dbReference type="ARBA" id="ARBA00023002"/>
    </source>
</evidence>
<evidence type="ECO:0000313" key="2">
    <source>
        <dbReference type="EMBL" id="SDL78470.1"/>
    </source>
</evidence>
<dbReference type="GO" id="GO:0016491">
    <property type="term" value="F:oxidoreductase activity"/>
    <property type="evidence" value="ECO:0007669"/>
    <property type="project" value="UniProtKB-KW"/>
</dbReference>
<dbReference type="RefSeq" id="WP_093253427.1">
    <property type="nucleotide sequence ID" value="NZ_FNGP01000006.1"/>
</dbReference>
<keyword evidence="1" id="KW-0560">Oxidoreductase</keyword>
<dbReference type="SUPFAM" id="SSF51730">
    <property type="entry name" value="FAD-linked oxidoreductase"/>
    <property type="match status" value="1"/>
</dbReference>
<dbReference type="Proteomes" id="UP000199475">
    <property type="component" value="Unassembled WGS sequence"/>
</dbReference>
<accession>A0A1G9MW27</accession>
<dbReference type="Gene3D" id="3.20.20.220">
    <property type="match status" value="1"/>
</dbReference>
<keyword evidence="3" id="KW-1185">Reference proteome</keyword>
<dbReference type="InterPro" id="IPR029041">
    <property type="entry name" value="FAD-linked_oxidoreductase-like"/>
</dbReference>
<organism evidence="2 3">
    <name type="scientific">Tessaracoccus oleiagri</name>
    <dbReference type="NCBI Taxonomy" id="686624"/>
    <lineage>
        <taxon>Bacteria</taxon>
        <taxon>Bacillati</taxon>
        <taxon>Actinomycetota</taxon>
        <taxon>Actinomycetes</taxon>
        <taxon>Propionibacteriales</taxon>
        <taxon>Propionibacteriaceae</taxon>
        <taxon>Tessaracoccus</taxon>
    </lineage>
</organism>
<protein>
    <submittedName>
        <fullName evidence="2">L-proline dehydrogenase</fullName>
    </submittedName>
</protein>
<dbReference type="OrthoDB" id="9773461at2"/>
<name>A0A1G9MW27_9ACTN</name>